<name>A0ABN1GTS7_9ACTN</name>
<accession>A0ABN1GTS7</accession>
<protein>
    <submittedName>
        <fullName evidence="4">PaaI family thioesterase</fullName>
    </submittedName>
</protein>
<dbReference type="Pfam" id="PF03061">
    <property type="entry name" value="4HBT"/>
    <property type="match status" value="1"/>
</dbReference>
<gene>
    <name evidence="4" type="ORF">GCM10009547_22190</name>
</gene>
<evidence type="ECO:0000256" key="2">
    <source>
        <dbReference type="ARBA" id="ARBA00022801"/>
    </source>
</evidence>
<dbReference type="InterPro" id="IPR006683">
    <property type="entry name" value="Thioestr_dom"/>
</dbReference>
<comment type="caution">
    <text evidence="4">The sequence shown here is derived from an EMBL/GenBank/DDBJ whole genome shotgun (WGS) entry which is preliminary data.</text>
</comment>
<feature type="domain" description="Thioesterase" evidence="3">
    <location>
        <begin position="50"/>
        <end position="123"/>
    </location>
</feature>
<organism evidence="4 5">
    <name type="scientific">Sporichthya brevicatena</name>
    <dbReference type="NCBI Taxonomy" id="171442"/>
    <lineage>
        <taxon>Bacteria</taxon>
        <taxon>Bacillati</taxon>
        <taxon>Actinomycetota</taxon>
        <taxon>Actinomycetes</taxon>
        <taxon>Sporichthyales</taxon>
        <taxon>Sporichthyaceae</taxon>
        <taxon>Sporichthya</taxon>
    </lineage>
</organism>
<dbReference type="RefSeq" id="WP_344604632.1">
    <property type="nucleotide sequence ID" value="NZ_BAAAHE010000016.1"/>
</dbReference>
<dbReference type="InterPro" id="IPR029069">
    <property type="entry name" value="HotDog_dom_sf"/>
</dbReference>
<evidence type="ECO:0000313" key="4">
    <source>
        <dbReference type="EMBL" id="GAA0619315.1"/>
    </source>
</evidence>
<dbReference type="InterPro" id="IPR003736">
    <property type="entry name" value="PAAI_dom"/>
</dbReference>
<proteinExistence type="inferred from homology"/>
<dbReference type="Gene3D" id="3.10.129.10">
    <property type="entry name" value="Hotdog Thioesterase"/>
    <property type="match status" value="1"/>
</dbReference>
<comment type="similarity">
    <text evidence="1">Belongs to the thioesterase PaaI family.</text>
</comment>
<reference evidence="4 5" key="1">
    <citation type="journal article" date="2019" name="Int. J. Syst. Evol. Microbiol.">
        <title>The Global Catalogue of Microorganisms (GCM) 10K type strain sequencing project: providing services to taxonomists for standard genome sequencing and annotation.</title>
        <authorList>
            <consortium name="The Broad Institute Genomics Platform"/>
            <consortium name="The Broad Institute Genome Sequencing Center for Infectious Disease"/>
            <person name="Wu L."/>
            <person name="Ma J."/>
        </authorList>
    </citation>
    <scope>NUCLEOTIDE SEQUENCE [LARGE SCALE GENOMIC DNA]</scope>
    <source>
        <strain evidence="4 5">JCM 10671</strain>
    </source>
</reference>
<keyword evidence="2" id="KW-0378">Hydrolase</keyword>
<evidence type="ECO:0000259" key="3">
    <source>
        <dbReference type="Pfam" id="PF03061"/>
    </source>
</evidence>
<dbReference type="CDD" id="cd03443">
    <property type="entry name" value="PaaI_thioesterase"/>
    <property type="match status" value="1"/>
</dbReference>
<dbReference type="NCBIfam" id="TIGR00369">
    <property type="entry name" value="unchar_dom_1"/>
    <property type="match status" value="1"/>
</dbReference>
<dbReference type="SUPFAM" id="SSF54637">
    <property type="entry name" value="Thioesterase/thiol ester dehydrase-isomerase"/>
    <property type="match status" value="1"/>
</dbReference>
<dbReference type="PANTHER" id="PTHR43240">
    <property type="entry name" value="1,4-DIHYDROXY-2-NAPHTHOYL-COA THIOESTERASE 1"/>
    <property type="match status" value="1"/>
</dbReference>
<evidence type="ECO:0000313" key="5">
    <source>
        <dbReference type="Proteomes" id="UP001500957"/>
    </source>
</evidence>
<dbReference type="EMBL" id="BAAAHE010000016">
    <property type="protein sequence ID" value="GAA0619315.1"/>
    <property type="molecule type" value="Genomic_DNA"/>
</dbReference>
<dbReference type="PANTHER" id="PTHR43240:SF5">
    <property type="entry name" value="1,4-DIHYDROXY-2-NAPHTHOYL-COA THIOESTERASE 1"/>
    <property type="match status" value="1"/>
</dbReference>
<evidence type="ECO:0000256" key="1">
    <source>
        <dbReference type="ARBA" id="ARBA00008324"/>
    </source>
</evidence>
<dbReference type="Proteomes" id="UP001500957">
    <property type="component" value="Unassembled WGS sequence"/>
</dbReference>
<sequence length="136" mass="14626">MSTERNEGRLDISDATRGFVDLMGATVVEASADKVVLSLEVDERHHQPAGVLHGGVHCALVETAVSIGAHLWDGGPVVGVSNHTDFIRSFRGGRLTTTGTPIHRGRSQQLWLAEIVDDNGKLIARGEVRLQNLNAL</sequence>
<keyword evidence="5" id="KW-1185">Reference proteome</keyword>